<keyword evidence="7" id="KW-0520">NAD</keyword>
<dbReference type="Pfam" id="PF07992">
    <property type="entry name" value="Pyr_redox_2"/>
    <property type="match status" value="1"/>
</dbReference>
<evidence type="ECO:0000313" key="13">
    <source>
        <dbReference type="Proteomes" id="UP000614216"/>
    </source>
</evidence>
<feature type="domain" description="External alternative NADH-ubiquinone oxidoreductase-like C-terminal" evidence="11">
    <location>
        <begin position="354"/>
        <end position="409"/>
    </location>
</feature>
<keyword evidence="3" id="KW-0285">Flavoprotein</keyword>
<evidence type="ECO:0000256" key="4">
    <source>
        <dbReference type="ARBA" id="ARBA00022827"/>
    </source>
</evidence>
<comment type="caution">
    <text evidence="12">The sequence shown here is derived from an EMBL/GenBank/DDBJ whole genome shotgun (WGS) entry which is preliminary data.</text>
</comment>
<protein>
    <recommendedName>
        <fullName evidence="2">NADH:ubiquinone reductase (non-electrogenic)</fullName>
        <ecNumber evidence="2">1.6.5.9</ecNumber>
    </recommendedName>
</protein>
<feature type="transmembrane region" description="Helical" evidence="9">
    <location>
        <begin position="374"/>
        <end position="394"/>
    </location>
</feature>
<evidence type="ECO:0000259" key="10">
    <source>
        <dbReference type="Pfam" id="PF07992"/>
    </source>
</evidence>
<keyword evidence="9" id="KW-0472">Membrane</keyword>
<keyword evidence="4" id="KW-0274">FAD</keyword>
<dbReference type="AlphaFoldDB" id="A0A937G3E0"/>
<feature type="domain" description="FAD/NAD(P)-binding" evidence="10">
    <location>
        <begin position="13"/>
        <end position="330"/>
    </location>
</feature>
<comment type="catalytic activity">
    <reaction evidence="8">
        <text>a quinone + NADH + H(+) = a quinol + NAD(+)</text>
        <dbReference type="Rhea" id="RHEA:46160"/>
        <dbReference type="ChEBI" id="CHEBI:15378"/>
        <dbReference type="ChEBI" id="CHEBI:24646"/>
        <dbReference type="ChEBI" id="CHEBI:57540"/>
        <dbReference type="ChEBI" id="CHEBI:57945"/>
        <dbReference type="ChEBI" id="CHEBI:132124"/>
        <dbReference type="EC" id="1.6.5.9"/>
    </reaction>
</comment>
<keyword evidence="9" id="KW-1133">Transmembrane helix</keyword>
<keyword evidence="9" id="KW-0812">Transmembrane</keyword>
<evidence type="ECO:0000256" key="5">
    <source>
        <dbReference type="ARBA" id="ARBA00022946"/>
    </source>
</evidence>
<reference evidence="12" key="1">
    <citation type="submission" date="2021-01" db="EMBL/GenBank/DDBJ databases">
        <title>Fulvivirga kasyanovii gen. nov., sp nov., a novel member of the phylum Bacteroidetes isolated from seawater in a mussel farm.</title>
        <authorList>
            <person name="Zhao L.-H."/>
            <person name="Wang Z.-J."/>
        </authorList>
    </citation>
    <scope>NUCLEOTIDE SEQUENCE</scope>
    <source>
        <strain evidence="12">29W222</strain>
    </source>
</reference>
<dbReference type="Proteomes" id="UP000614216">
    <property type="component" value="Unassembled WGS sequence"/>
</dbReference>
<dbReference type="InterPro" id="IPR036188">
    <property type="entry name" value="FAD/NAD-bd_sf"/>
</dbReference>
<keyword evidence="5" id="KW-0809">Transit peptide</keyword>
<organism evidence="12 13">
    <name type="scientific">Fulvivirga marina</name>
    <dbReference type="NCBI Taxonomy" id="2494733"/>
    <lineage>
        <taxon>Bacteria</taxon>
        <taxon>Pseudomonadati</taxon>
        <taxon>Bacteroidota</taxon>
        <taxon>Cytophagia</taxon>
        <taxon>Cytophagales</taxon>
        <taxon>Fulvivirgaceae</taxon>
        <taxon>Fulvivirga</taxon>
    </lineage>
</organism>
<dbReference type="InterPro" id="IPR054585">
    <property type="entry name" value="NDH2-like_C"/>
</dbReference>
<evidence type="ECO:0000256" key="9">
    <source>
        <dbReference type="SAM" id="Phobius"/>
    </source>
</evidence>
<dbReference type="GO" id="GO:0050136">
    <property type="term" value="F:NADH dehydrogenase (quinone) (non-electrogenic) activity"/>
    <property type="evidence" value="ECO:0007669"/>
    <property type="project" value="UniProtKB-EC"/>
</dbReference>
<dbReference type="EC" id="1.6.5.9" evidence="2"/>
<dbReference type="InterPro" id="IPR023753">
    <property type="entry name" value="FAD/NAD-binding_dom"/>
</dbReference>
<dbReference type="Gene3D" id="3.50.50.100">
    <property type="match status" value="1"/>
</dbReference>
<accession>A0A937G3E0</accession>
<evidence type="ECO:0000256" key="7">
    <source>
        <dbReference type="ARBA" id="ARBA00023027"/>
    </source>
</evidence>
<dbReference type="EMBL" id="JAEUGD010000067">
    <property type="protein sequence ID" value="MBL6449947.1"/>
    <property type="molecule type" value="Genomic_DNA"/>
</dbReference>
<keyword evidence="13" id="KW-1185">Reference proteome</keyword>
<gene>
    <name evidence="12" type="ORF">JMN32_26780</name>
</gene>
<dbReference type="SUPFAM" id="SSF51905">
    <property type="entry name" value="FAD/NAD(P)-binding domain"/>
    <property type="match status" value="1"/>
</dbReference>
<name>A0A937G3E0_9BACT</name>
<dbReference type="PRINTS" id="PR00411">
    <property type="entry name" value="PNDRDTASEI"/>
</dbReference>
<dbReference type="InterPro" id="IPR045024">
    <property type="entry name" value="NDH-2"/>
</dbReference>
<dbReference type="Pfam" id="PF22366">
    <property type="entry name" value="NDH2_C"/>
    <property type="match status" value="1"/>
</dbReference>
<dbReference type="PRINTS" id="PR00368">
    <property type="entry name" value="FADPNR"/>
</dbReference>
<comment type="similarity">
    <text evidence="1">Belongs to the NADH dehydrogenase family.</text>
</comment>
<evidence type="ECO:0000256" key="6">
    <source>
        <dbReference type="ARBA" id="ARBA00023002"/>
    </source>
</evidence>
<proteinExistence type="inferred from homology"/>
<evidence type="ECO:0000256" key="1">
    <source>
        <dbReference type="ARBA" id="ARBA00005272"/>
    </source>
</evidence>
<dbReference type="RefSeq" id="WP_202859475.1">
    <property type="nucleotide sequence ID" value="NZ_JAEUGD010000067.1"/>
</dbReference>
<dbReference type="PANTHER" id="PTHR43706:SF47">
    <property type="entry name" value="EXTERNAL NADH-UBIQUINONE OXIDOREDUCTASE 1, MITOCHONDRIAL-RELATED"/>
    <property type="match status" value="1"/>
</dbReference>
<evidence type="ECO:0000256" key="8">
    <source>
        <dbReference type="ARBA" id="ARBA00047599"/>
    </source>
</evidence>
<evidence type="ECO:0000256" key="2">
    <source>
        <dbReference type="ARBA" id="ARBA00012637"/>
    </source>
</evidence>
<dbReference type="PANTHER" id="PTHR43706">
    <property type="entry name" value="NADH DEHYDROGENASE"/>
    <property type="match status" value="1"/>
</dbReference>
<evidence type="ECO:0000256" key="3">
    <source>
        <dbReference type="ARBA" id="ARBA00022630"/>
    </source>
</evidence>
<evidence type="ECO:0000259" key="11">
    <source>
        <dbReference type="Pfam" id="PF22366"/>
    </source>
</evidence>
<keyword evidence="6" id="KW-0560">Oxidoreductase</keyword>
<sequence>MKHIPVPESKNPRLIIIGGGFAGIKLVKKLARAPLQIVLFDRNNYHTFQPLLYQVATAGLEPDSIADPLRKQLEPVKNFYFRMAEVYSVDPENQSIKTEIGELSYDYLVIATGSKTNYFGNESIMANAFPLKQIPQALDLRSHILQNFEAATITDDPQKLEAMMNIAIVGGGPTGVEVAGALGELKKNILPSDYPELNFDQMNITLLEGTSRLLGAMSEFSSKRALKYLKKFDVHVKLNTLVTSYDGTLAQLSNGEKIKTETLIWAAGVQGNFPDGINEESIDRGRLIVDEFSRVNGYDNIYAIGDIALMKSDDYPHGHPMLAPVAIQQGDHLAENFKRIFKGKQLKPFAYRDKGSMATVGRNKAVVDMGKLRFGGLFAWMVWMFVHLISIIGFRNRLIVFSNWVWNYFTYDKGTRLIIRRFIPRHRNNNKE</sequence>
<evidence type="ECO:0000313" key="12">
    <source>
        <dbReference type="EMBL" id="MBL6449947.1"/>
    </source>
</evidence>